<evidence type="ECO:0000313" key="2">
    <source>
        <dbReference type="EMBL" id="KKM60296.1"/>
    </source>
</evidence>
<evidence type="ECO:0000259" key="1">
    <source>
        <dbReference type="Pfam" id="PF01609"/>
    </source>
</evidence>
<dbReference type="GO" id="GO:0004803">
    <property type="term" value="F:transposase activity"/>
    <property type="evidence" value="ECO:0007669"/>
    <property type="project" value="InterPro"/>
</dbReference>
<dbReference type="InterPro" id="IPR012337">
    <property type="entry name" value="RNaseH-like_sf"/>
</dbReference>
<dbReference type="AlphaFoldDB" id="A0A0F9JDD7"/>
<dbReference type="SUPFAM" id="SSF53098">
    <property type="entry name" value="Ribonuclease H-like"/>
    <property type="match status" value="1"/>
</dbReference>
<dbReference type="GO" id="GO:0006313">
    <property type="term" value="P:DNA transposition"/>
    <property type="evidence" value="ECO:0007669"/>
    <property type="project" value="InterPro"/>
</dbReference>
<protein>
    <recommendedName>
        <fullName evidence="1">Transposase IS4-like domain-containing protein</fullName>
    </recommendedName>
</protein>
<sequence length="786" mass="90509">MQDQATLKVSMYMVFPDTTARFFSLLQSNVRAAVVDLPSETPFCYADESFFKAYAAVQQFWAKRKAQRQVAESFSVSRTTLKNWETAFVRHGAMGLLSSLAFVDVEPGVERLVKLVRAARPHANTSSIVQLIDALEIGQTDLEMLYRIQRSHGYGQRLDDTDRRFYEELQKILGSLEYLKSTKRTYGHDPTQRATTFIDYQHDPFQHRIELFKTLSVCTKRGQIRSILREFGIQSSRFYQLRERYLSYGIWGLIDLVHSYRRIGEKISADLELQIIEQRLMNPSLSAQKMIGHLKLKCSRANVQKVYTRWQLSKFKTAKPIRGIVPTQQIQGAEIAVEKSVRSRLPDFIKTSGLKVNRGFASLFERLKYRSLPISNPGAILLAPFLEQLGIVEAIYTYGPPTYRTTEITNDILVNVFRIVVGFPTISNFMLNSDHSVAIAAGLSVKPTKSRLYRRIEEFRFSHLSKLRNDLARRGLELNITSGKKIAIDYHCDPCDSQYPRDKGLSKAPDKNGDMVYAHRPQIIWDSDTHSIINIAYCEGRSRAPTALYKFCEQNLFNIIDPSTINEIYADSEYTGEKQLIYLLIRSSASVTMCLKQNKKIKKWKEEVLKEPQWQSYGKRYRQASKEFQLAETGKKVRFVVKQNTETLETRCFASSHLQWSAEMILDKYHLRWPVENGIKDLVQNYFLDHPPGTSPEKVEVHYYCVMIARLLIDYFLAVACEPKWKTTEGWESVLSTIRTSVFANQNCELSLHESGNLLITYLNGDPNGLLKNLAAMFERRDQTNF</sequence>
<accession>A0A0F9JDD7</accession>
<dbReference type="InterPro" id="IPR002559">
    <property type="entry name" value="Transposase_11"/>
</dbReference>
<organism evidence="2">
    <name type="scientific">marine sediment metagenome</name>
    <dbReference type="NCBI Taxonomy" id="412755"/>
    <lineage>
        <taxon>unclassified sequences</taxon>
        <taxon>metagenomes</taxon>
        <taxon>ecological metagenomes</taxon>
    </lineage>
</organism>
<dbReference type="GO" id="GO:0003677">
    <property type="term" value="F:DNA binding"/>
    <property type="evidence" value="ECO:0007669"/>
    <property type="project" value="InterPro"/>
</dbReference>
<comment type="caution">
    <text evidence="2">The sequence shown here is derived from an EMBL/GenBank/DDBJ whole genome shotgun (WGS) entry which is preliminary data.</text>
</comment>
<feature type="domain" description="Transposase IS4-like" evidence="1">
    <location>
        <begin position="511"/>
        <end position="712"/>
    </location>
</feature>
<proteinExistence type="predicted"/>
<gene>
    <name evidence="2" type="ORF">LCGC14_1543270</name>
</gene>
<dbReference type="EMBL" id="LAZR01011705">
    <property type="protein sequence ID" value="KKM60296.1"/>
    <property type="molecule type" value="Genomic_DNA"/>
</dbReference>
<name>A0A0F9JDD7_9ZZZZ</name>
<dbReference type="Pfam" id="PF01609">
    <property type="entry name" value="DDE_Tnp_1"/>
    <property type="match status" value="1"/>
</dbReference>
<reference evidence="2" key="1">
    <citation type="journal article" date="2015" name="Nature">
        <title>Complex archaea that bridge the gap between prokaryotes and eukaryotes.</title>
        <authorList>
            <person name="Spang A."/>
            <person name="Saw J.H."/>
            <person name="Jorgensen S.L."/>
            <person name="Zaremba-Niedzwiedzka K."/>
            <person name="Martijn J."/>
            <person name="Lind A.E."/>
            <person name="van Eijk R."/>
            <person name="Schleper C."/>
            <person name="Guy L."/>
            <person name="Ettema T.J."/>
        </authorList>
    </citation>
    <scope>NUCLEOTIDE SEQUENCE</scope>
</reference>